<accession>A0A2P2JTZ1</accession>
<sequence>MGTYSDGGCRWLISHLQQQKHRGGACASLRTIHKIDGPWFLLFISHLSSLMEQLPC</sequence>
<evidence type="ECO:0000313" key="1">
    <source>
        <dbReference type="EMBL" id="MBW96937.1"/>
    </source>
</evidence>
<protein>
    <submittedName>
        <fullName evidence="1">Dfg10 protein</fullName>
    </submittedName>
</protein>
<dbReference type="AlphaFoldDB" id="A0A2P2JTZ1"/>
<proteinExistence type="predicted"/>
<name>A0A2P2JTZ1_RHIMU</name>
<reference evidence="1" key="1">
    <citation type="submission" date="2018-02" db="EMBL/GenBank/DDBJ databases">
        <title>Rhizophora mucronata_Transcriptome.</title>
        <authorList>
            <person name="Meera S.P."/>
            <person name="Sreeshan A."/>
            <person name="Augustine A."/>
        </authorList>
    </citation>
    <scope>NUCLEOTIDE SEQUENCE</scope>
    <source>
        <tissue evidence="1">Leaf</tissue>
    </source>
</reference>
<organism evidence="1">
    <name type="scientific">Rhizophora mucronata</name>
    <name type="common">Asiatic mangrove</name>
    <dbReference type="NCBI Taxonomy" id="61149"/>
    <lineage>
        <taxon>Eukaryota</taxon>
        <taxon>Viridiplantae</taxon>
        <taxon>Streptophyta</taxon>
        <taxon>Embryophyta</taxon>
        <taxon>Tracheophyta</taxon>
        <taxon>Spermatophyta</taxon>
        <taxon>Magnoliopsida</taxon>
        <taxon>eudicotyledons</taxon>
        <taxon>Gunneridae</taxon>
        <taxon>Pentapetalae</taxon>
        <taxon>rosids</taxon>
        <taxon>fabids</taxon>
        <taxon>Malpighiales</taxon>
        <taxon>Rhizophoraceae</taxon>
        <taxon>Rhizophora</taxon>
    </lineage>
</organism>
<dbReference type="EMBL" id="GGEC01016454">
    <property type="protein sequence ID" value="MBW96937.1"/>
    <property type="molecule type" value="Transcribed_RNA"/>
</dbReference>